<dbReference type="EMBL" id="LWSA01000062">
    <property type="protein sequence ID" value="OCX74709.1"/>
    <property type="molecule type" value="Genomic_DNA"/>
</dbReference>
<protein>
    <submittedName>
        <fullName evidence="5">Multidrug transporter</fullName>
    </submittedName>
</protein>
<dbReference type="GO" id="GO:0030313">
    <property type="term" value="C:cell envelope"/>
    <property type="evidence" value="ECO:0007669"/>
    <property type="project" value="UniProtKB-SubCell"/>
</dbReference>
<dbReference type="Gene3D" id="1.10.287.470">
    <property type="entry name" value="Helix hairpin bin"/>
    <property type="match status" value="1"/>
</dbReference>
<keyword evidence="3" id="KW-0812">Transmembrane</keyword>
<proteinExistence type="predicted"/>
<dbReference type="RefSeq" id="WP_024894262.1">
    <property type="nucleotide sequence ID" value="NZ_LWRY01000290.1"/>
</dbReference>
<dbReference type="Gene3D" id="2.40.50.100">
    <property type="match status" value="1"/>
</dbReference>
<dbReference type="OrthoDB" id="9811754at2"/>
<comment type="caution">
    <text evidence="5">The sequence shown here is derived from an EMBL/GenBank/DDBJ whole genome shotgun (WGS) entry which is preliminary data.</text>
</comment>
<dbReference type="Proteomes" id="UP000095008">
    <property type="component" value="Unassembled WGS sequence"/>
</dbReference>
<organism evidence="5 8">
    <name type="scientific">Acidithiobacillus thiooxidans</name>
    <name type="common">Thiobacillus thiooxidans</name>
    <dbReference type="NCBI Taxonomy" id="930"/>
    <lineage>
        <taxon>Bacteria</taxon>
        <taxon>Pseudomonadati</taxon>
        <taxon>Pseudomonadota</taxon>
        <taxon>Acidithiobacillia</taxon>
        <taxon>Acidithiobacillales</taxon>
        <taxon>Acidithiobacillaceae</taxon>
        <taxon>Acidithiobacillus</taxon>
    </lineage>
</organism>
<evidence type="ECO:0000256" key="1">
    <source>
        <dbReference type="ARBA" id="ARBA00004196"/>
    </source>
</evidence>
<evidence type="ECO:0000256" key="2">
    <source>
        <dbReference type="SAM" id="Coils"/>
    </source>
</evidence>
<dbReference type="AlphaFoldDB" id="A0A1C2J591"/>
<keyword evidence="3" id="KW-1133">Transmembrane helix</keyword>
<dbReference type="Gene3D" id="2.40.30.170">
    <property type="match status" value="1"/>
</dbReference>
<dbReference type="GO" id="GO:0055085">
    <property type="term" value="P:transmembrane transport"/>
    <property type="evidence" value="ECO:0007669"/>
    <property type="project" value="InterPro"/>
</dbReference>
<dbReference type="EMBL" id="LWRY01000290">
    <property type="protein sequence ID" value="OCX67957.1"/>
    <property type="molecule type" value="Genomic_DNA"/>
</dbReference>
<sequence length="390" mass="42866">MSTTASSSAPDYSSREKQRRRLLLLVAVIVLIAAGLGILWWFLRGQYWIETNDAYVTGNITPVDSLSAGTIKQVRVENTEYVHAGQILAALQGAQTRLAMEQAGAHLAATVRQVRQDFARVQALQQSVQAQLAERQKLEMDLNRYQQSLPSGAVSRIRIENTQNEITSAAAQVAEAQAKLRGARAIVAGTTVSDNPLVQQAATAFEKADINWQRRLIRAPISGYIAQRSAYPGLKVAAGQHLFSVVPLNDLWVVANIKETAMRHVRPGQAVQLTSYYYGHQVRYHGTVLGLLPGAGSAFSILPPENATGNYIHIVERVPVRIAIPARELAEHPLRPGLSMIAQLHWKSGQKHSVLQPLTTTPTQGYATTVYRTELLQAQQRAEVIIHQNS</sequence>
<evidence type="ECO:0000313" key="6">
    <source>
        <dbReference type="EMBL" id="OCX74709.1"/>
    </source>
</evidence>
<name>A0A1C2J591_ACITH</name>
<keyword evidence="8" id="KW-1185">Reference proteome</keyword>
<dbReference type="InterPro" id="IPR058633">
    <property type="entry name" value="EmrA/FarA_HH"/>
</dbReference>
<evidence type="ECO:0000313" key="8">
    <source>
        <dbReference type="Proteomes" id="UP000095008"/>
    </source>
</evidence>
<feature type="domain" description="Multidrug export protein EmrA/FarA alpha-helical hairpin" evidence="4">
    <location>
        <begin position="96"/>
        <end position="214"/>
    </location>
</feature>
<reference evidence="5 7" key="1">
    <citation type="journal article" date="2016" name="Int. J. Mol. Sci.">
        <title>Comparative genomics of the extreme acidophile Acidithiobacillus thiooxidans reveals intraspecific divergence and niche adaptation.</title>
        <authorList>
            <person name="Zhang X."/>
            <person name="Feng X."/>
            <person name="Tao J."/>
            <person name="Ma L."/>
            <person name="Xiao Y."/>
            <person name="Liang Y."/>
            <person name="Liu X."/>
            <person name="Yin H."/>
        </authorList>
    </citation>
    <scope>NUCLEOTIDE SEQUENCE [LARGE SCALE GENOMIC DNA]</scope>
    <source>
        <strain evidence="6 7">A02</strain>
        <strain evidence="5">DXS-W</strain>
    </source>
</reference>
<feature type="coiled-coil region" evidence="2">
    <location>
        <begin position="121"/>
        <end position="179"/>
    </location>
</feature>
<feature type="transmembrane region" description="Helical" evidence="3">
    <location>
        <begin position="22"/>
        <end position="43"/>
    </location>
</feature>
<evidence type="ECO:0000313" key="5">
    <source>
        <dbReference type="EMBL" id="OCX67957.1"/>
    </source>
</evidence>
<keyword evidence="2" id="KW-0175">Coiled coil</keyword>
<comment type="subcellular location">
    <subcellularLocation>
        <location evidence="1">Cell envelope</location>
    </subcellularLocation>
</comment>
<dbReference type="PANTHER" id="PTHR30386:SF19">
    <property type="entry name" value="MULTIDRUG EXPORT PROTEIN EMRA-RELATED"/>
    <property type="match status" value="1"/>
</dbReference>
<evidence type="ECO:0000313" key="7">
    <source>
        <dbReference type="Proteomes" id="UP000094893"/>
    </source>
</evidence>
<dbReference type="InterPro" id="IPR050739">
    <property type="entry name" value="MFP"/>
</dbReference>
<evidence type="ECO:0000259" key="4">
    <source>
        <dbReference type="Pfam" id="PF25885"/>
    </source>
</evidence>
<dbReference type="SUPFAM" id="SSF111369">
    <property type="entry name" value="HlyD-like secretion proteins"/>
    <property type="match status" value="1"/>
</dbReference>
<evidence type="ECO:0000256" key="3">
    <source>
        <dbReference type="SAM" id="Phobius"/>
    </source>
</evidence>
<dbReference type="Proteomes" id="UP000094893">
    <property type="component" value="Unassembled WGS sequence"/>
</dbReference>
<dbReference type="PANTHER" id="PTHR30386">
    <property type="entry name" value="MEMBRANE FUSION SUBUNIT OF EMRAB-TOLC MULTIDRUG EFFLUX PUMP"/>
    <property type="match status" value="1"/>
</dbReference>
<dbReference type="eggNOG" id="COG1566">
    <property type="taxonomic scope" value="Bacteria"/>
</dbReference>
<accession>A0A1C2J591</accession>
<gene>
    <name evidence="5" type="ORF">A6M23_19650</name>
    <name evidence="6" type="ORF">A6P07_05100</name>
</gene>
<dbReference type="Pfam" id="PF25885">
    <property type="entry name" value="HH_EMRA"/>
    <property type="match status" value="1"/>
</dbReference>
<keyword evidence="3" id="KW-0472">Membrane</keyword>